<accession>A0A1G2BUC0</accession>
<dbReference type="EMBL" id="MHKN01000014">
    <property type="protein sequence ID" value="OGY92628.1"/>
    <property type="molecule type" value="Genomic_DNA"/>
</dbReference>
<name>A0A1G2BUC0_9BACT</name>
<comment type="caution">
    <text evidence="1">The sequence shown here is derived from an EMBL/GenBank/DDBJ whole genome shotgun (WGS) entry which is preliminary data.</text>
</comment>
<dbReference type="Proteomes" id="UP000177349">
    <property type="component" value="Unassembled WGS sequence"/>
</dbReference>
<dbReference type="AlphaFoldDB" id="A0A1G2BUC0"/>
<evidence type="ECO:0000313" key="2">
    <source>
        <dbReference type="Proteomes" id="UP000177349"/>
    </source>
</evidence>
<gene>
    <name evidence="1" type="ORF">A3B31_02410</name>
</gene>
<protein>
    <submittedName>
        <fullName evidence="1">Uncharacterized protein</fullName>
    </submittedName>
</protein>
<proteinExistence type="predicted"/>
<reference evidence="1 2" key="1">
    <citation type="journal article" date="2016" name="Nat. Commun.">
        <title>Thousands of microbial genomes shed light on interconnected biogeochemical processes in an aquifer system.</title>
        <authorList>
            <person name="Anantharaman K."/>
            <person name="Brown C.T."/>
            <person name="Hug L.A."/>
            <person name="Sharon I."/>
            <person name="Castelle C.J."/>
            <person name="Probst A.J."/>
            <person name="Thomas B.C."/>
            <person name="Singh A."/>
            <person name="Wilkins M.J."/>
            <person name="Karaoz U."/>
            <person name="Brodie E.L."/>
            <person name="Williams K.H."/>
            <person name="Hubbard S.S."/>
            <person name="Banfield J.F."/>
        </authorList>
    </citation>
    <scope>NUCLEOTIDE SEQUENCE [LARGE SCALE GENOMIC DNA]</scope>
</reference>
<sequence length="120" mass="13580">MYNVAFRTILQGSGKEGVITWTAFESKEAFDAFYDEKMRSWYQVVGEGVSEERCIELVDTTPIPCYIRAAVHDARDPKTGVLNLDILDMELDTALAALNLRDERRALKHDLPPPTHLPSK</sequence>
<evidence type="ECO:0000313" key="1">
    <source>
        <dbReference type="EMBL" id="OGY92628.1"/>
    </source>
</evidence>
<organism evidence="1 2">
    <name type="scientific">Candidatus Komeilibacteria bacterium RIFCSPLOWO2_01_FULL_53_11</name>
    <dbReference type="NCBI Taxonomy" id="1798552"/>
    <lineage>
        <taxon>Bacteria</taxon>
        <taxon>Candidatus Komeiliibacteriota</taxon>
    </lineage>
</organism>